<keyword evidence="4" id="KW-0804">Transcription</keyword>
<sequence>MKVNESNLLKNQFTEKDRAEDFKPSQLTSWLMARLVGKLGGSPNEHRWTGRFEAHLWDKGSWNATQKKKGKQGAYDEKEAAARAYDLVVIRYWGTSTYTNFSVLKKKLHMHIVGSAPYLKGPLQIQVAL</sequence>
<dbReference type="GO" id="GO:0005634">
    <property type="term" value="C:nucleus"/>
    <property type="evidence" value="ECO:0007669"/>
    <property type="project" value="UniProtKB-SubCell"/>
</dbReference>
<dbReference type="PROSITE" id="PS51032">
    <property type="entry name" value="AP2_ERF"/>
    <property type="match status" value="1"/>
</dbReference>
<dbReference type="SUPFAM" id="SSF54171">
    <property type="entry name" value="DNA-binding domain"/>
    <property type="match status" value="1"/>
</dbReference>
<evidence type="ECO:0000256" key="3">
    <source>
        <dbReference type="ARBA" id="ARBA00023125"/>
    </source>
</evidence>
<comment type="subcellular location">
    <subcellularLocation>
        <location evidence="1">Nucleus</location>
    </subcellularLocation>
</comment>
<dbReference type="PANTHER" id="PTHR32467:SF81">
    <property type="entry name" value="OS06G0145700 PROTEIN"/>
    <property type="match status" value="1"/>
</dbReference>
<protein>
    <submittedName>
        <fullName evidence="7">AP2/ERF domain-containing protein</fullName>
    </submittedName>
</protein>
<dbReference type="SMART" id="SM00380">
    <property type="entry name" value="AP2"/>
    <property type="match status" value="1"/>
</dbReference>
<evidence type="ECO:0000256" key="2">
    <source>
        <dbReference type="ARBA" id="ARBA00023015"/>
    </source>
</evidence>
<name>A0ABD1SMQ3_9LAMI</name>
<evidence type="ECO:0000256" key="4">
    <source>
        <dbReference type="ARBA" id="ARBA00023163"/>
    </source>
</evidence>
<evidence type="ECO:0000256" key="1">
    <source>
        <dbReference type="ARBA" id="ARBA00004123"/>
    </source>
</evidence>
<evidence type="ECO:0000259" key="6">
    <source>
        <dbReference type="PROSITE" id="PS51032"/>
    </source>
</evidence>
<dbReference type="InterPro" id="IPR016177">
    <property type="entry name" value="DNA-bd_dom_sf"/>
</dbReference>
<dbReference type="Proteomes" id="UP001604277">
    <property type="component" value="Unassembled WGS sequence"/>
</dbReference>
<keyword evidence="2" id="KW-0805">Transcription regulation</keyword>
<proteinExistence type="predicted"/>
<dbReference type="EMBL" id="JBFOLJ010000010">
    <property type="protein sequence ID" value="KAL2501628.1"/>
    <property type="molecule type" value="Genomic_DNA"/>
</dbReference>
<gene>
    <name evidence="7" type="ORF">Fot_35476</name>
</gene>
<reference evidence="8" key="1">
    <citation type="submission" date="2024-07" db="EMBL/GenBank/DDBJ databases">
        <title>Two chromosome-level genome assemblies of Korean endemic species Abeliophyllum distichum and Forsythia ovata (Oleaceae).</title>
        <authorList>
            <person name="Jang H."/>
        </authorList>
    </citation>
    <scope>NUCLEOTIDE SEQUENCE [LARGE SCALE GENOMIC DNA]</scope>
</reference>
<evidence type="ECO:0000256" key="5">
    <source>
        <dbReference type="ARBA" id="ARBA00023242"/>
    </source>
</evidence>
<dbReference type="Gene3D" id="3.30.730.10">
    <property type="entry name" value="AP2/ERF domain"/>
    <property type="match status" value="1"/>
</dbReference>
<accession>A0ABD1SMQ3</accession>
<keyword evidence="3" id="KW-0238">DNA-binding</keyword>
<dbReference type="AlphaFoldDB" id="A0ABD1SMQ3"/>
<evidence type="ECO:0000313" key="8">
    <source>
        <dbReference type="Proteomes" id="UP001604277"/>
    </source>
</evidence>
<comment type="caution">
    <text evidence="7">The sequence shown here is derived from an EMBL/GenBank/DDBJ whole genome shotgun (WGS) entry which is preliminary data.</text>
</comment>
<feature type="domain" description="AP2/ERF" evidence="6">
    <location>
        <begin position="38"/>
        <end position="102"/>
    </location>
</feature>
<dbReference type="GO" id="GO:0003677">
    <property type="term" value="F:DNA binding"/>
    <property type="evidence" value="ECO:0007669"/>
    <property type="project" value="UniProtKB-KW"/>
</dbReference>
<evidence type="ECO:0000313" key="7">
    <source>
        <dbReference type="EMBL" id="KAL2501628.1"/>
    </source>
</evidence>
<keyword evidence="8" id="KW-1185">Reference proteome</keyword>
<keyword evidence="5" id="KW-0539">Nucleus</keyword>
<dbReference type="PANTHER" id="PTHR32467">
    <property type="entry name" value="AP2-LIKE ETHYLENE-RESPONSIVE TRANSCRIPTION FACTOR"/>
    <property type="match status" value="1"/>
</dbReference>
<dbReference type="InterPro" id="IPR036955">
    <property type="entry name" value="AP2/ERF_dom_sf"/>
</dbReference>
<organism evidence="7 8">
    <name type="scientific">Forsythia ovata</name>
    <dbReference type="NCBI Taxonomy" id="205694"/>
    <lineage>
        <taxon>Eukaryota</taxon>
        <taxon>Viridiplantae</taxon>
        <taxon>Streptophyta</taxon>
        <taxon>Embryophyta</taxon>
        <taxon>Tracheophyta</taxon>
        <taxon>Spermatophyta</taxon>
        <taxon>Magnoliopsida</taxon>
        <taxon>eudicotyledons</taxon>
        <taxon>Gunneridae</taxon>
        <taxon>Pentapetalae</taxon>
        <taxon>asterids</taxon>
        <taxon>lamiids</taxon>
        <taxon>Lamiales</taxon>
        <taxon>Oleaceae</taxon>
        <taxon>Forsythieae</taxon>
        <taxon>Forsythia</taxon>
    </lineage>
</organism>
<dbReference type="InterPro" id="IPR001471">
    <property type="entry name" value="AP2/ERF_dom"/>
</dbReference>